<feature type="transmembrane region" description="Helical" evidence="7">
    <location>
        <begin position="49"/>
        <end position="66"/>
    </location>
</feature>
<gene>
    <name evidence="8" type="ORF">CYCCA115_LOCUS13286</name>
</gene>
<evidence type="ECO:0000313" key="8">
    <source>
        <dbReference type="EMBL" id="CAJ1951884.1"/>
    </source>
</evidence>
<dbReference type="SUPFAM" id="SSF53474">
    <property type="entry name" value="alpha/beta-Hydrolases"/>
    <property type="match status" value="1"/>
</dbReference>
<dbReference type="InterPro" id="IPR008758">
    <property type="entry name" value="Peptidase_S28"/>
</dbReference>
<keyword evidence="3" id="KW-0732">Signal</keyword>
<proteinExistence type="inferred from homology"/>
<comment type="similarity">
    <text evidence="1">Belongs to the peptidase S28 family.</text>
</comment>
<dbReference type="EMBL" id="CAKOGP040001792">
    <property type="protein sequence ID" value="CAJ1951884.1"/>
    <property type="molecule type" value="Genomic_DNA"/>
</dbReference>
<name>A0AAD2PUQ5_9STRA</name>
<dbReference type="PANTHER" id="PTHR11010">
    <property type="entry name" value="PROTEASE S28 PRO-X CARBOXYPEPTIDASE-RELATED"/>
    <property type="match status" value="1"/>
</dbReference>
<keyword evidence="7" id="KW-0812">Transmembrane</keyword>
<accession>A0AAD2PUQ5</accession>
<evidence type="ECO:0000256" key="2">
    <source>
        <dbReference type="ARBA" id="ARBA00022670"/>
    </source>
</evidence>
<comment type="caution">
    <text evidence="8">The sequence shown here is derived from an EMBL/GenBank/DDBJ whole genome shotgun (WGS) entry which is preliminary data.</text>
</comment>
<evidence type="ECO:0000256" key="7">
    <source>
        <dbReference type="SAM" id="Phobius"/>
    </source>
</evidence>
<evidence type="ECO:0000256" key="3">
    <source>
        <dbReference type="ARBA" id="ARBA00022729"/>
    </source>
</evidence>
<keyword evidence="9" id="KW-1185">Reference proteome</keyword>
<keyword evidence="2" id="KW-0645">Protease</keyword>
<keyword evidence="4" id="KW-0378">Hydrolase</keyword>
<evidence type="ECO:0000256" key="6">
    <source>
        <dbReference type="SAM" id="MobiDB-lite"/>
    </source>
</evidence>
<dbReference type="Pfam" id="PF05577">
    <property type="entry name" value="Peptidase_S28"/>
    <property type="match status" value="1"/>
</dbReference>
<reference evidence="8" key="1">
    <citation type="submission" date="2023-08" db="EMBL/GenBank/DDBJ databases">
        <authorList>
            <person name="Audoor S."/>
            <person name="Bilcke G."/>
        </authorList>
    </citation>
    <scope>NUCLEOTIDE SEQUENCE</scope>
</reference>
<evidence type="ECO:0000256" key="5">
    <source>
        <dbReference type="ARBA" id="ARBA00023180"/>
    </source>
</evidence>
<evidence type="ECO:0008006" key="10">
    <source>
        <dbReference type="Google" id="ProtNLM"/>
    </source>
</evidence>
<dbReference type="PANTHER" id="PTHR11010:SF38">
    <property type="entry name" value="LYSOSOMAL PRO-X CARBOXYPEPTIDASE"/>
    <property type="match status" value="1"/>
</dbReference>
<dbReference type="Proteomes" id="UP001295423">
    <property type="component" value="Unassembled WGS sequence"/>
</dbReference>
<keyword evidence="7" id="KW-0472">Membrane</keyword>
<keyword evidence="7" id="KW-1133">Transmembrane helix</keyword>
<evidence type="ECO:0000256" key="4">
    <source>
        <dbReference type="ARBA" id="ARBA00022801"/>
    </source>
</evidence>
<dbReference type="InterPro" id="IPR042269">
    <property type="entry name" value="Ser_carbopepase_S28_SKS"/>
</dbReference>
<evidence type="ECO:0000313" key="9">
    <source>
        <dbReference type="Proteomes" id="UP001295423"/>
    </source>
</evidence>
<protein>
    <recommendedName>
        <fullName evidence="10">Prolylcarboxypeptidase</fullName>
    </recommendedName>
</protein>
<dbReference type="GO" id="GO:0070008">
    <property type="term" value="F:serine-type exopeptidase activity"/>
    <property type="evidence" value="ECO:0007669"/>
    <property type="project" value="InterPro"/>
</dbReference>
<dbReference type="GO" id="GO:0006508">
    <property type="term" value="P:proteolysis"/>
    <property type="evidence" value="ECO:0007669"/>
    <property type="project" value="UniProtKB-KW"/>
</dbReference>
<dbReference type="InterPro" id="IPR029058">
    <property type="entry name" value="AB_hydrolase_fold"/>
</dbReference>
<dbReference type="GO" id="GO:0008239">
    <property type="term" value="F:dipeptidyl-peptidase activity"/>
    <property type="evidence" value="ECO:0007669"/>
    <property type="project" value="TreeGrafter"/>
</dbReference>
<sequence>MPSNNSGYGSVAVNRSADEEKPLKALAPEDSSVIHEGQRRQALGTTSRVFLSVLCVVACVALFMGGDSEESSLTMSAKHKHGKHKHKHHKNVLLDKHYDAQELYFDEQILDHMDPSSDETWSERYYKVSKYWKGPGHPIIVIMGGEDELILPMLYPWVNKGLAKEFGAFVLSPEHRFYGASQPFHNATNEELVQLMTPDQALEDAVNLIQYIRESIGCSLDKSSKDYCPVITFGGSYPGFLSAMLRFRFPDVIDISYAASAPLDLYAQNVAPQAYFDKVSEVAEIASPGCEAAVRDTLFDARDELTTYYTSVKEAAELTGFCAKTFPDYMETIEEFISETITYLVPAVFADFNMAYYPPGPKTALERACQIFQDPIHAPLKKISLFYDLRGEVEYGADHKPECFDLTLELPSGPNATIRGADTSGSGGGFTGEIWEFQCCKDLIIRASYSEESMFIPRPYSPEFLQEHCQARFEGVPFKPDRMVREWGFDDLSQASRILFTNGLLDGWSTSSILSTDNPNLAVINLPNGAHHSDLSMHWPNPADTDDIVEGHKQATVILQGWLDDIKAENSS</sequence>
<keyword evidence="5" id="KW-0325">Glycoprotein</keyword>
<dbReference type="Gene3D" id="1.20.120.980">
    <property type="entry name" value="Serine carboxypeptidase S28, SKS domain"/>
    <property type="match status" value="1"/>
</dbReference>
<feature type="region of interest" description="Disordered" evidence="6">
    <location>
        <begin position="1"/>
        <end position="28"/>
    </location>
</feature>
<dbReference type="AlphaFoldDB" id="A0AAD2PUQ5"/>
<organism evidence="8 9">
    <name type="scientific">Cylindrotheca closterium</name>
    <dbReference type="NCBI Taxonomy" id="2856"/>
    <lineage>
        <taxon>Eukaryota</taxon>
        <taxon>Sar</taxon>
        <taxon>Stramenopiles</taxon>
        <taxon>Ochrophyta</taxon>
        <taxon>Bacillariophyta</taxon>
        <taxon>Bacillariophyceae</taxon>
        <taxon>Bacillariophycidae</taxon>
        <taxon>Bacillariales</taxon>
        <taxon>Bacillariaceae</taxon>
        <taxon>Cylindrotheca</taxon>
    </lineage>
</organism>
<dbReference type="Gene3D" id="3.40.50.1820">
    <property type="entry name" value="alpha/beta hydrolase"/>
    <property type="match status" value="1"/>
</dbReference>
<evidence type="ECO:0000256" key="1">
    <source>
        <dbReference type="ARBA" id="ARBA00011079"/>
    </source>
</evidence>